<dbReference type="Proteomes" id="UP001154114">
    <property type="component" value="Unassembled WGS sequence"/>
</dbReference>
<proteinExistence type="predicted"/>
<accession>A0A9P0DZM4</accession>
<dbReference type="EMBL" id="CAJCES030000003">
    <property type="protein sequence ID" value="CAH1286803.1"/>
    <property type="molecule type" value="Genomic_DNA"/>
</dbReference>
<dbReference type="AlphaFoldDB" id="A0A9P0DZM4"/>
<reference evidence="1" key="1">
    <citation type="submission" date="2021-12" db="EMBL/GenBank/DDBJ databases">
        <authorList>
            <person name="King R."/>
        </authorList>
    </citation>
    <scope>NUCLEOTIDE SEQUENCE</scope>
</reference>
<dbReference type="OrthoDB" id="10045676at2759"/>
<comment type="caution">
    <text evidence="1">The sequence shown here is derived from an EMBL/GenBank/DDBJ whole genome shotgun (WGS) entry which is preliminary data.</text>
</comment>
<keyword evidence="2" id="KW-1185">Reference proteome</keyword>
<organism evidence="1 2">
    <name type="scientific">Chrysodeixis includens</name>
    <name type="common">Soybean looper</name>
    <name type="synonym">Pseudoplusia includens</name>
    <dbReference type="NCBI Taxonomy" id="689277"/>
    <lineage>
        <taxon>Eukaryota</taxon>
        <taxon>Metazoa</taxon>
        <taxon>Ecdysozoa</taxon>
        <taxon>Arthropoda</taxon>
        <taxon>Hexapoda</taxon>
        <taxon>Insecta</taxon>
        <taxon>Pterygota</taxon>
        <taxon>Neoptera</taxon>
        <taxon>Endopterygota</taxon>
        <taxon>Lepidoptera</taxon>
        <taxon>Glossata</taxon>
        <taxon>Ditrysia</taxon>
        <taxon>Noctuoidea</taxon>
        <taxon>Noctuidae</taxon>
        <taxon>Plusiinae</taxon>
        <taxon>Chrysodeixis</taxon>
    </lineage>
</organism>
<evidence type="ECO:0000313" key="2">
    <source>
        <dbReference type="Proteomes" id="UP001154114"/>
    </source>
</evidence>
<name>A0A9P0DZM4_CHRIL</name>
<evidence type="ECO:0000313" key="1">
    <source>
        <dbReference type="EMBL" id="CAH1286803.1"/>
    </source>
</evidence>
<sequence>MLPYLNKSNIRSLRRLKDAHRYISSNAYAIKAFREWPKRAYAIEQKFYPEERERTKNLESSMDNSIDFYEEQIRIHQSAVGFIKQKTFHNYV</sequence>
<gene>
    <name evidence="1" type="ORF">CINC_LOCUS3</name>
</gene>
<protein>
    <submittedName>
        <fullName evidence="1">Uncharacterized protein</fullName>
    </submittedName>
</protein>